<evidence type="ECO:0000313" key="1">
    <source>
        <dbReference type="EMBL" id="SMG34654.1"/>
    </source>
</evidence>
<evidence type="ECO:0000313" key="2">
    <source>
        <dbReference type="Proteomes" id="UP000193834"/>
    </source>
</evidence>
<dbReference type="Proteomes" id="UP000193834">
    <property type="component" value="Unassembled WGS sequence"/>
</dbReference>
<protein>
    <submittedName>
        <fullName evidence="1">Golgi phosphoprotein 3 (GPP34)</fullName>
    </submittedName>
</protein>
<reference evidence="1 2" key="1">
    <citation type="submission" date="2017-04" db="EMBL/GenBank/DDBJ databases">
        <authorList>
            <person name="Afonso C.L."/>
            <person name="Miller P.J."/>
            <person name="Scott M.A."/>
            <person name="Spackman E."/>
            <person name="Goraichik I."/>
            <person name="Dimitrov K.M."/>
            <person name="Suarez D.L."/>
            <person name="Swayne D.E."/>
        </authorList>
    </citation>
    <scope>NUCLEOTIDE SEQUENCE [LARGE SCALE GENOMIC DNA]</scope>
    <source>
        <strain evidence="1 2">11</strain>
    </source>
</reference>
<dbReference type="InterPro" id="IPR038261">
    <property type="entry name" value="GPP34-like_sf"/>
</dbReference>
<dbReference type="OrthoDB" id="2553962at2"/>
<accession>A0A1X7K284</accession>
<dbReference type="GO" id="GO:0070273">
    <property type="term" value="F:phosphatidylinositol-4-phosphate binding"/>
    <property type="evidence" value="ECO:0007669"/>
    <property type="project" value="InterPro"/>
</dbReference>
<organism evidence="1 2">
    <name type="scientific">Paenibacillus aquistagni</name>
    <dbReference type="NCBI Taxonomy" id="1852522"/>
    <lineage>
        <taxon>Bacteria</taxon>
        <taxon>Bacillati</taxon>
        <taxon>Bacillota</taxon>
        <taxon>Bacilli</taxon>
        <taxon>Bacillales</taxon>
        <taxon>Paenibacillaceae</taxon>
        <taxon>Paenibacillus</taxon>
    </lineage>
</organism>
<gene>
    <name evidence="1" type="ORF">SAMN06295960_1961</name>
</gene>
<keyword evidence="2" id="KW-1185">Reference proteome</keyword>
<dbReference type="GO" id="GO:0005737">
    <property type="term" value="C:cytoplasm"/>
    <property type="evidence" value="ECO:0007669"/>
    <property type="project" value="UniProtKB-ARBA"/>
</dbReference>
<proteinExistence type="predicted"/>
<dbReference type="AlphaFoldDB" id="A0A1X7K284"/>
<dbReference type="EMBL" id="FXAZ01000002">
    <property type="protein sequence ID" value="SMG34654.1"/>
    <property type="molecule type" value="Genomic_DNA"/>
</dbReference>
<sequence length="329" mass="37127">MMDLTLTQSFSLIALNGQRSLEMTVPKKVALRCMAAAVIVELYMENGFTHSQTQLTLSQEVLDQSRSLPYRDVIVKSLARKNESIGDLRNWLRRASSLPASTLKKLESAVAQSLRNEGILEEIPHILGSDLYFHTAGVSIKEYRTHPKYYTSITEFLRADILEDGEAADETVAMLWLLRESGCLLDFFSRNEMEQVSAKMIALYKGNALAQVLYATQIRRGMELGIKQYFRMKKKAIKTPVGSGLNFVFPVLERSQAIFIDTEKMFPNPTARLHDVRTRLESKGHIVNVLKDGDVPIIKVDNVIYDAVPHAVYGRVPIHGVRLIPKCPF</sequence>
<name>A0A1X7K284_9BACL</name>
<dbReference type="GO" id="GO:0012505">
    <property type="term" value="C:endomembrane system"/>
    <property type="evidence" value="ECO:0007669"/>
    <property type="project" value="UniProtKB-ARBA"/>
</dbReference>
<dbReference type="RefSeq" id="WP_085494193.1">
    <property type="nucleotide sequence ID" value="NZ_FXAZ01000002.1"/>
</dbReference>
<dbReference type="STRING" id="1852522.SAMN06295960_1961"/>
<dbReference type="Gene3D" id="1.10.3630.10">
    <property type="entry name" value="yeast vps74-n-term truncation variant domain like"/>
    <property type="match status" value="1"/>
</dbReference>